<organism evidence="7 8">
    <name type="scientific">Globodera rostochiensis</name>
    <name type="common">Golden nematode worm</name>
    <name type="synonym">Heterodera rostochiensis</name>
    <dbReference type="NCBI Taxonomy" id="31243"/>
    <lineage>
        <taxon>Eukaryota</taxon>
        <taxon>Metazoa</taxon>
        <taxon>Ecdysozoa</taxon>
        <taxon>Nematoda</taxon>
        <taxon>Chromadorea</taxon>
        <taxon>Rhabditida</taxon>
        <taxon>Tylenchina</taxon>
        <taxon>Tylenchomorpha</taxon>
        <taxon>Tylenchoidea</taxon>
        <taxon>Heteroderidae</taxon>
        <taxon>Heteroderinae</taxon>
        <taxon>Globodera</taxon>
    </lineage>
</organism>
<dbReference type="PANTHER" id="PTHR10736">
    <property type="entry name" value="BESTROPHIN"/>
    <property type="match status" value="1"/>
</dbReference>
<keyword evidence="7" id="KW-1185">Reference proteome</keyword>
<comment type="similarity">
    <text evidence="5 6">Belongs to the anion channel-forming bestrophin (TC 1.A.46) family. Calcium-sensitive chloride channel subfamily.</text>
</comment>
<dbReference type="GO" id="GO:0005254">
    <property type="term" value="F:chloride channel activity"/>
    <property type="evidence" value="ECO:0007669"/>
    <property type="project" value="UniProtKB-KW"/>
</dbReference>
<keyword evidence="6" id="KW-0869">Chloride channel</keyword>
<proteinExistence type="inferred from homology"/>
<keyword evidence="3 6" id="KW-1133">Transmembrane helix</keyword>
<keyword evidence="6" id="KW-0407">Ion channel</keyword>
<evidence type="ECO:0000256" key="3">
    <source>
        <dbReference type="ARBA" id="ARBA00022989"/>
    </source>
</evidence>
<feature type="transmembrane region" description="Helical" evidence="6">
    <location>
        <begin position="28"/>
        <end position="50"/>
    </location>
</feature>
<comment type="caution">
    <text evidence="6">Lacks conserved residue(s) required for the propagation of feature annotation.</text>
</comment>
<comment type="subcellular location">
    <subcellularLocation>
        <location evidence="6">Cell membrane</location>
        <topology evidence="6">Multi-pass membrane protein</topology>
    </subcellularLocation>
    <subcellularLocation>
        <location evidence="1">Membrane</location>
    </subcellularLocation>
</comment>
<dbReference type="Proteomes" id="UP000887572">
    <property type="component" value="Unplaced"/>
</dbReference>
<evidence type="ECO:0000256" key="2">
    <source>
        <dbReference type="ARBA" id="ARBA00022692"/>
    </source>
</evidence>
<name>A0A914HZ41_GLORO</name>
<protein>
    <recommendedName>
        <fullName evidence="6">Bestrophin homolog</fullName>
    </recommendedName>
</protein>
<reference evidence="8" key="1">
    <citation type="submission" date="2022-11" db="UniProtKB">
        <authorList>
            <consortium name="WormBaseParasite"/>
        </authorList>
    </citation>
    <scope>IDENTIFICATION</scope>
</reference>
<keyword evidence="6" id="KW-0868">Chloride</keyword>
<accession>A0A914HZ41</accession>
<dbReference type="GO" id="GO:0005886">
    <property type="term" value="C:plasma membrane"/>
    <property type="evidence" value="ECO:0007669"/>
    <property type="project" value="UniProtKB-SubCell"/>
</dbReference>
<evidence type="ECO:0000313" key="8">
    <source>
        <dbReference type="WBParaSite" id="Gr19_v10_g5360.t2"/>
    </source>
</evidence>
<keyword evidence="6" id="KW-1003">Cell membrane</keyword>
<keyword evidence="6" id="KW-0406">Ion transport</keyword>
<dbReference type="PANTHER" id="PTHR10736:SF58">
    <property type="entry name" value="BESTROPHIN HOMOLOG-RELATED"/>
    <property type="match status" value="1"/>
</dbReference>
<keyword evidence="6" id="KW-0813">Transport</keyword>
<evidence type="ECO:0000256" key="4">
    <source>
        <dbReference type="ARBA" id="ARBA00023136"/>
    </source>
</evidence>
<evidence type="ECO:0000256" key="6">
    <source>
        <dbReference type="RuleBase" id="RU363126"/>
    </source>
</evidence>
<evidence type="ECO:0000256" key="5">
    <source>
        <dbReference type="ARBA" id="ARBA00034769"/>
    </source>
</evidence>
<dbReference type="InterPro" id="IPR021134">
    <property type="entry name" value="Bestrophin-like"/>
</dbReference>
<dbReference type="WBParaSite" id="Gr19_v10_g5360.t2">
    <property type="protein sequence ID" value="Gr19_v10_g5360.t2"/>
    <property type="gene ID" value="Gr19_v10_g5360"/>
</dbReference>
<dbReference type="Pfam" id="PF01062">
    <property type="entry name" value="Bestrophin"/>
    <property type="match status" value="1"/>
</dbReference>
<evidence type="ECO:0000313" key="7">
    <source>
        <dbReference type="Proteomes" id="UP000887572"/>
    </source>
</evidence>
<sequence length="378" mass="43790">MADIQSTKHFGTFFRVIFRWRGSVWKCVSADLVFWLIAYYVVMAVYRFLLSPSGQNAFESISNYANKTDQYIPLSLLLGFFVKVVLDRWQGMFGHIGFIDKVAHTVSAVIRGADPETVTQRRNIVRYLCLVQLLVLRDISVPVRKRFPSLQSIIDAGILHAHELRLINAASNVQSTTNDFGIHWLPFHWACELCQRARQTGRISGDPLLAFLFSQLMQYRDHLQKLLNYDWVPIPVAYPQVVFCAVRFYFLVCLFSRQSLISDERLHTDAKPFFKAYLPLMTIVQFVFYMGWVKVAEELLNPLGEDDDDFETLFVLERNLHVSIALADQHHDQVPEQYRDTLDKRHDEWGTKTTLSMIGNPSLRMEPKSASVKKNKFK</sequence>
<comment type="function">
    <text evidence="6">Forms chloride channels.</text>
</comment>
<keyword evidence="4 6" id="KW-0472">Membrane</keyword>
<dbReference type="InterPro" id="IPR000615">
    <property type="entry name" value="Bestrophin"/>
</dbReference>
<dbReference type="AlphaFoldDB" id="A0A914HZ41"/>
<keyword evidence="2 6" id="KW-0812">Transmembrane</keyword>
<dbReference type="GO" id="GO:0034707">
    <property type="term" value="C:chloride channel complex"/>
    <property type="evidence" value="ECO:0007669"/>
    <property type="project" value="UniProtKB-KW"/>
</dbReference>
<evidence type="ECO:0000256" key="1">
    <source>
        <dbReference type="ARBA" id="ARBA00004370"/>
    </source>
</evidence>